<dbReference type="GO" id="GO:0045159">
    <property type="term" value="F:myosin II binding"/>
    <property type="evidence" value="ECO:0007669"/>
    <property type="project" value="TreeGrafter"/>
</dbReference>
<feature type="region of interest" description="Disordered" evidence="1">
    <location>
        <begin position="263"/>
        <end position="293"/>
    </location>
</feature>
<dbReference type="Proteomes" id="UP000784294">
    <property type="component" value="Unassembled WGS sequence"/>
</dbReference>
<accession>A0A3S4ZQU9</accession>
<protein>
    <recommendedName>
        <fullName evidence="4">Lethal giant larvae homologue 2 domain-containing protein</fullName>
    </recommendedName>
</protein>
<keyword evidence="3" id="KW-1185">Reference proteome</keyword>
<sequence length="496" mass="52166">FNGKSEDCWPPFQRVGTCHSSISSIHPRLSVSQLLLKVIASPVAGLSEPLSPCLDTPNSELTIQSDTSSGPVCLLVGVGGVAGQVSLWRSLPCTPAHICPTVATAAVIKRAGTFEPDVAKIQVDLLADIEDRDTKFVWRPCSDYEPYPIDALKAREGPVPVDEAITTQALIHPIGLIQLHPPACITALSIEPLWQVAAVGTPHGFALIDLLSRSLIHSHCLLKAHEEACEATTLEATATTGSGSSLRERGKLLKASIRQSFKRLKKSATTPRRTQAAPSATLEEAQTTHDSAADVQPIEATIVTEAIDAAKSVATAAGEAITGAVATTAETVCTVASHTVESVTGAVVDAVQPQNVSTKPATSSEAETSSSPTATVPAPLEPIHLGPFDTTSARVCSFLFTDTQVITPRPAQGHPSSSEYQPPVLSYRTPALLVGTAGGAVLVHSLFWPNETQGGPVSVQIIKELQLKHAAPVLGMAVWDSKAKIPIFVANGLRRR</sequence>
<dbReference type="OrthoDB" id="19944at2759"/>
<proteinExistence type="predicted"/>
<feature type="compositionally biased region" description="Polar residues" evidence="1">
    <location>
        <begin position="267"/>
        <end position="290"/>
    </location>
</feature>
<organism evidence="2 3">
    <name type="scientific">Protopolystoma xenopodis</name>
    <dbReference type="NCBI Taxonomy" id="117903"/>
    <lineage>
        <taxon>Eukaryota</taxon>
        <taxon>Metazoa</taxon>
        <taxon>Spiralia</taxon>
        <taxon>Lophotrochozoa</taxon>
        <taxon>Platyhelminthes</taxon>
        <taxon>Monogenea</taxon>
        <taxon>Polyopisthocotylea</taxon>
        <taxon>Polystomatidea</taxon>
        <taxon>Polystomatidae</taxon>
        <taxon>Protopolystoma</taxon>
    </lineage>
</organism>
<evidence type="ECO:0000256" key="1">
    <source>
        <dbReference type="SAM" id="MobiDB-lite"/>
    </source>
</evidence>
<dbReference type="GO" id="GO:0006893">
    <property type="term" value="P:Golgi to plasma membrane transport"/>
    <property type="evidence" value="ECO:0007669"/>
    <property type="project" value="TreeGrafter"/>
</dbReference>
<feature type="non-terminal residue" evidence="2">
    <location>
        <position position="496"/>
    </location>
</feature>
<dbReference type="GO" id="GO:0019905">
    <property type="term" value="F:syntaxin binding"/>
    <property type="evidence" value="ECO:0007669"/>
    <property type="project" value="TreeGrafter"/>
</dbReference>
<reference evidence="2" key="1">
    <citation type="submission" date="2018-11" db="EMBL/GenBank/DDBJ databases">
        <authorList>
            <consortium name="Pathogen Informatics"/>
        </authorList>
    </citation>
    <scope>NUCLEOTIDE SEQUENCE</scope>
</reference>
<dbReference type="GO" id="GO:0005096">
    <property type="term" value="F:GTPase activator activity"/>
    <property type="evidence" value="ECO:0007669"/>
    <property type="project" value="TreeGrafter"/>
</dbReference>
<evidence type="ECO:0000313" key="2">
    <source>
        <dbReference type="EMBL" id="VEL09680.1"/>
    </source>
</evidence>
<gene>
    <name evidence="2" type="ORF">PXEA_LOCUS3120</name>
</gene>
<dbReference type="GO" id="GO:0030866">
    <property type="term" value="P:cortical actin cytoskeleton organization"/>
    <property type="evidence" value="ECO:0007669"/>
    <property type="project" value="TreeGrafter"/>
</dbReference>
<dbReference type="GO" id="GO:0030864">
    <property type="term" value="C:cortical actin cytoskeleton"/>
    <property type="evidence" value="ECO:0007669"/>
    <property type="project" value="TreeGrafter"/>
</dbReference>
<comment type="caution">
    <text evidence="2">The sequence shown here is derived from an EMBL/GenBank/DDBJ whole genome shotgun (WGS) entry which is preliminary data.</text>
</comment>
<dbReference type="AlphaFoldDB" id="A0A3S4ZQU9"/>
<dbReference type="GO" id="GO:0032878">
    <property type="term" value="P:regulation of establishment or maintenance of cell polarity"/>
    <property type="evidence" value="ECO:0007669"/>
    <property type="project" value="TreeGrafter"/>
</dbReference>
<name>A0A3S4ZQU9_9PLAT</name>
<dbReference type="EMBL" id="CAAALY010006957">
    <property type="protein sequence ID" value="VEL09680.1"/>
    <property type="molecule type" value="Genomic_DNA"/>
</dbReference>
<dbReference type="PANTHER" id="PTHR10241">
    <property type="entry name" value="LETHAL 2 GIANT LARVAE PROTEIN"/>
    <property type="match status" value="1"/>
</dbReference>
<dbReference type="PANTHER" id="PTHR10241:SF29">
    <property type="entry name" value="LETHAL(2) GIANT LARVAE PROTEIN"/>
    <property type="match status" value="1"/>
</dbReference>
<dbReference type="GO" id="GO:0051294">
    <property type="term" value="P:establishment of spindle orientation"/>
    <property type="evidence" value="ECO:0007669"/>
    <property type="project" value="TreeGrafter"/>
</dbReference>
<evidence type="ECO:0008006" key="4">
    <source>
        <dbReference type="Google" id="ProtNLM"/>
    </source>
</evidence>
<dbReference type="GO" id="GO:0005886">
    <property type="term" value="C:plasma membrane"/>
    <property type="evidence" value="ECO:0007669"/>
    <property type="project" value="TreeGrafter"/>
</dbReference>
<evidence type="ECO:0000313" key="3">
    <source>
        <dbReference type="Proteomes" id="UP000784294"/>
    </source>
</evidence>
<feature type="compositionally biased region" description="Low complexity" evidence="1">
    <location>
        <begin position="357"/>
        <end position="378"/>
    </location>
</feature>
<feature type="region of interest" description="Disordered" evidence="1">
    <location>
        <begin position="355"/>
        <end position="379"/>
    </location>
</feature>
<dbReference type="GO" id="GO:0008593">
    <property type="term" value="P:regulation of Notch signaling pathway"/>
    <property type="evidence" value="ECO:0007669"/>
    <property type="project" value="TreeGrafter"/>
</dbReference>